<keyword evidence="3 7" id="KW-0812">Transmembrane</keyword>
<evidence type="ECO:0000256" key="4">
    <source>
        <dbReference type="ARBA" id="ARBA00022989"/>
    </source>
</evidence>
<feature type="compositionally biased region" description="Low complexity" evidence="6">
    <location>
        <begin position="1"/>
        <end position="14"/>
    </location>
</feature>
<evidence type="ECO:0000256" key="3">
    <source>
        <dbReference type="ARBA" id="ARBA00022692"/>
    </source>
</evidence>
<dbReference type="GO" id="GO:0006825">
    <property type="term" value="P:copper ion transport"/>
    <property type="evidence" value="ECO:0007669"/>
    <property type="project" value="InterPro"/>
</dbReference>
<dbReference type="Proteomes" id="UP000663792">
    <property type="component" value="Unassembled WGS sequence"/>
</dbReference>
<feature type="region of interest" description="Disordered" evidence="6">
    <location>
        <begin position="1"/>
        <end position="26"/>
    </location>
</feature>
<dbReference type="AlphaFoldDB" id="A0A938YE80"/>
<dbReference type="Pfam" id="PF05425">
    <property type="entry name" value="CopD"/>
    <property type="match status" value="1"/>
</dbReference>
<comment type="subcellular location">
    <subcellularLocation>
        <location evidence="1">Cell membrane</location>
        <topology evidence="1">Multi-pass membrane protein</topology>
    </subcellularLocation>
</comment>
<dbReference type="RefSeq" id="WP_205260910.1">
    <property type="nucleotide sequence ID" value="NZ_JAERWK010000015.1"/>
</dbReference>
<dbReference type="PANTHER" id="PTHR34820">
    <property type="entry name" value="INNER MEMBRANE PROTEIN YEBZ"/>
    <property type="match status" value="1"/>
</dbReference>
<feature type="domain" description="Copper resistance protein D" evidence="8">
    <location>
        <begin position="257"/>
        <end position="359"/>
    </location>
</feature>
<feature type="transmembrane region" description="Helical" evidence="7">
    <location>
        <begin position="228"/>
        <end position="249"/>
    </location>
</feature>
<evidence type="ECO:0000256" key="1">
    <source>
        <dbReference type="ARBA" id="ARBA00004651"/>
    </source>
</evidence>
<feature type="transmembrane region" description="Helical" evidence="7">
    <location>
        <begin position="161"/>
        <end position="185"/>
    </location>
</feature>
<name>A0A938YE80_9ACTN</name>
<feature type="transmembrane region" description="Helical" evidence="7">
    <location>
        <begin position="301"/>
        <end position="326"/>
    </location>
</feature>
<feature type="transmembrane region" description="Helical" evidence="7">
    <location>
        <begin position="261"/>
        <end position="281"/>
    </location>
</feature>
<comment type="caution">
    <text evidence="9">The sequence shown here is derived from an EMBL/GenBank/DDBJ whole genome shotgun (WGS) entry which is preliminary data.</text>
</comment>
<sequence length="367" mass="38555">MTSSSTRRSGQPSRSRPRRPAGAEQPPVRFAGLVRGGATFMALVVGAAAVAALVGTAGTADPAVVGLAAPGPLVEFGIPVMRTLLDVAAVATAGLGLLSRFIGFDDPDRAEPVLRRVRRVAVWTAAAWAAAALTSIVLLTAELQPGSVPSPADVWRYIGNIPAGKGLLLSAACALASVWLARLAVRHGERVPAELRTGLALFGLLPLPLTGHASNWQYHDLSMVLMELHVVTASAWAGGLGAVIVFLVRRPDLLAVALPRFSRLATWCVVAVGVTGLFTGILELALSPLTELPSSLWTTRYGVLILAKTLCMVVVAVIAVVVRTRFLPHIANRQRTAVALWCGWELIVLAVAFGVAVVLTRSSVTLY</sequence>
<evidence type="ECO:0000313" key="9">
    <source>
        <dbReference type="EMBL" id="MBM9467953.1"/>
    </source>
</evidence>
<organism evidence="9 10">
    <name type="scientific">Nakamurella leprariae</name>
    <dbReference type="NCBI Taxonomy" id="2803911"/>
    <lineage>
        <taxon>Bacteria</taxon>
        <taxon>Bacillati</taxon>
        <taxon>Actinomycetota</taxon>
        <taxon>Actinomycetes</taxon>
        <taxon>Nakamurellales</taxon>
        <taxon>Nakamurellaceae</taxon>
        <taxon>Nakamurella</taxon>
    </lineage>
</organism>
<feature type="transmembrane region" description="Helical" evidence="7">
    <location>
        <begin position="80"/>
        <end position="99"/>
    </location>
</feature>
<evidence type="ECO:0000256" key="5">
    <source>
        <dbReference type="ARBA" id="ARBA00023136"/>
    </source>
</evidence>
<reference evidence="9" key="1">
    <citation type="submission" date="2021-01" db="EMBL/GenBank/DDBJ databases">
        <title>YIM 132084 draft genome.</title>
        <authorList>
            <person name="An D."/>
        </authorList>
    </citation>
    <scope>NUCLEOTIDE SEQUENCE</scope>
    <source>
        <strain evidence="9">YIM 132084</strain>
    </source>
</reference>
<evidence type="ECO:0000313" key="10">
    <source>
        <dbReference type="Proteomes" id="UP000663792"/>
    </source>
</evidence>
<proteinExistence type="predicted"/>
<dbReference type="PANTHER" id="PTHR34820:SF4">
    <property type="entry name" value="INNER MEMBRANE PROTEIN YEBZ"/>
    <property type="match status" value="1"/>
</dbReference>
<dbReference type="InterPro" id="IPR008457">
    <property type="entry name" value="Cu-R_CopD_dom"/>
</dbReference>
<keyword evidence="2" id="KW-1003">Cell membrane</keyword>
<feature type="transmembrane region" description="Helical" evidence="7">
    <location>
        <begin position="338"/>
        <end position="359"/>
    </location>
</feature>
<dbReference type="EMBL" id="JAERWK010000015">
    <property type="protein sequence ID" value="MBM9467953.1"/>
    <property type="molecule type" value="Genomic_DNA"/>
</dbReference>
<evidence type="ECO:0000259" key="8">
    <source>
        <dbReference type="Pfam" id="PF05425"/>
    </source>
</evidence>
<keyword evidence="4 7" id="KW-1133">Transmembrane helix</keyword>
<gene>
    <name evidence="9" type="ORF">JL106_11745</name>
</gene>
<dbReference type="InterPro" id="IPR032694">
    <property type="entry name" value="CopC/D"/>
</dbReference>
<evidence type="ECO:0000256" key="2">
    <source>
        <dbReference type="ARBA" id="ARBA00022475"/>
    </source>
</evidence>
<keyword evidence="10" id="KW-1185">Reference proteome</keyword>
<feature type="transmembrane region" description="Helical" evidence="7">
    <location>
        <begin position="120"/>
        <end position="141"/>
    </location>
</feature>
<feature type="transmembrane region" description="Helical" evidence="7">
    <location>
        <begin position="38"/>
        <end position="60"/>
    </location>
</feature>
<dbReference type="GO" id="GO:0005886">
    <property type="term" value="C:plasma membrane"/>
    <property type="evidence" value="ECO:0007669"/>
    <property type="project" value="UniProtKB-SubCell"/>
</dbReference>
<feature type="transmembrane region" description="Helical" evidence="7">
    <location>
        <begin position="197"/>
        <end position="216"/>
    </location>
</feature>
<evidence type="ECO:0000256" key="7">
    <source>
        <dbReference type="SAM" id="Phobius"/>
    </source>
</evidence>
<protein>
    <submittedName>
        <fullName evidence="9">CopD family protein</fullName>
    </submittedName>
</protein>
<accession>A0A938YE80</accession>
<keyword evidence="5 7" id="KW-0472">Membrane</keyword>
<evidence type="ECO:0000256" key="6">
    <source>
        <dbReference type="SAM" id="MobiDB-lite"/>
    </source>
</evidence>